<accession>A0A5B7K9S7</accession>
<evidence type="ECO:0000313" key="1">
    <source>
        <dbReference type="EMBL" id="MPD01829.1"/>
    </source>
</evidence>
<sequence>MDRPLRPRGVADHRLGLGCWEAALESSVPMSVRGAPGYTRLGRV</sequence>
<keyword evidence="2" id="KW-1185">Reference proteome</keyword>
<protein>
    <submittedName>
        <fullName evidence="1">Uncharacterized protein</fullName>
    </submittedName>
</protein>
<dbReference type="AlphaFoldDB" id="A0A5B7K9S7"/>
<comment type="caution">
    <text evidence="1">The sequence shown here is derived from an EMBL/GenBank/DDBJ whole genome shotgun (WGS) entry which is preliminary data.</text>
</comment>
<gene>
    <name evidence="1" type="ORF">E2C01_097374</name>
</gene>
<dbReference type="EMBL" id="VSRR010128778">
    <property type="protein sequence ID" value="MPD01829.1"/>
    <property type="molecule type" value="Genomic_DNA"/>
</dbReference>
<proteinExistence type="predicted"/>
<reference evidence="1 2" key="1">
    <citation type="submission" date="2019-05" db="EMBL/GenBank/DDBJ databases">
        <title>Another draft genome of Portunus trituberculatus and its Hox gene families provides insights of decapod evolution.</title>
        <authorList>
            <person name="Jeong J.-H."/>
            <person name="Song I."/>
            <person name="Kim S."/>
            <person name="Choi T."/>
            <person name="Kim D."/>
            <person name="Ryu S."/>
            <person name="Kim W."/>
        </authorList>
    </citation>
    <scope>NUCLEOTIDE SEQUENCE [LARGE SCALE GENOMIC DNA]</scope>
    <source>
        <tissue evidence="1">Muscle</tissue>
    </source>
</reference>
<evidence type="ECO:0000313" key="2">
    <source>
        <dbReference type="Proteomes" id="UP000324222"/>
    </source>
</evidence>
<organism evidence="1 2">
    <name type="scientific">Portunus trituberculatus</name>
    <name type="common">Swimming crab</name>
    <name type="synonym">Neptunus trituberculatus</name>
    <dbReference type="NCBI Taxonomy" id="210409"/>
    <lineage>
        <taxon>Eukaryota</taxon>
        <taxon>Metazoa</taxon>
        <taxon>Ecdysozoa</taxon>
        <taxon>Arthropoda</taxon>
        <taxon>Crustacea</taxon>
        <taxon>Multicrustacea</taxon>
        <taxon>Malacostraca</taxon>
        <taxon>Eumalacostraca</taxon>
        <taxon>Eucarida</taxon>
        <taxon>Decapoda</taxon>
        <taxon>Pleocyemata</taxon>
        <taxon>Brachyura</taxon>
        <taxon>Eubrachyura</taxon>
        <taxon>Portunoidea</taxon>
        <taxon>Portunidae</taxon>
        <taxon>Portuninae</taxon>
        <taxon>Portunus</taxon>
    </lineage>
</organism>
<name>A0A5B7K9S7_PORTR</name>
<dbReference type="Proteomes" id="UP000324222">
    <property type="component" value="Unassembled WGS sequence"/>
</dbReference>